<protein>
    <submittedName>
        <fullName evidence="1">Uncharacterized protein</fullName>
    </submittedName>
</protein>
<gene>
    <name evidence="1" type="ORF">CSA25_01925</name>
</gene>
<evidence type="ECO:0000313" key="1">
    <source>
        <dbReference type="EMBL" id="PIE63103.1"/>
    </source>
</evidence>
<sequence length="192" mass="21430">MVSDIHIDQTLALLKTLTQKLYKMNPGELAKTPGATISSRISDIFKCPAPPPEPSLSGRRSTLAMLAGLEPDYEGDRVYAVMYGLFTMLHLAYNNKCDLFMLDFLNAQNFYNSARNIEILVWRLKTRRTSTGRLCLITNTFEGDVSNLSFERIFGKLIALSDSMALIMAEQGDRFVKQAVHIAGMSFLPVGL</sequence>
<evidence type="ECO:0000313" key="2">
    <source>
        <dbReference type="Proteomes" id="UP000231203"/>
    </source>
</evidence>
<dbReference type="EMBL" id="PDTI01000016">
    <property type="protein sequence ID" value="PIE63103.1"/>
    <property type="molecule type" value="Genomic_DNA"/>
</dbReference>
<proteinExistence type="predicted"/>
<reference evidence="1 2" key="1">
    <citation type="submission" date="2017-10" db="EMBL/GenBank/DDBJ databases">
        <title>Novel microbial diversity and functional potential in the marine mammal oral microbiome.</title>
        <authorList>
            <person name="Dudek N.K."/>
            <person name="Sun C.L."/>
            <person name="Burstein D."/>
            <person name="Kantor R.S."/>
            <person name="Aliaga Goltsman D.S."/>
            <person name="Bik E.M."/>
            <person name="Thomas B.C."/>
            <person name="Banfield J.F."/>
            <person name="Relman D.A."/>
        </authorList>
    </citation>
    <scope>NUCLEOTIDE SEQUENCE [LARGE SCALE GENOMIC DNA]</scope>
    <source>
        <strain evidence="1">DOLJORAL78_47_202</strain>
    </source>
</reference>
<accession>A0A2G6MSN3</accession>
<name>A0A2G6MSN3_9BACT</name>
<comment type="caution">
    <text evidence="1">The sequence shown here is derived from an EMBL/GenBank/DDBJ whole genome shotgun (WGS) entry which is preliminary data.</text>
</comment>
<dbReference type="Proteomes" id="UP000231203">
    <property type="component" value="Unassembled WGS sequence"/>
</dbReference>
<organism evidence="1 2">
    <name type="scientific">Desulfobacter postgatei</name>
    <dbReference type="NCBI Taxonomy" id="2293"/>
    <lineage>
        <taxon>Bacteria</taxon>
        <taxon>Pseudomonadati</taxon>
        <taxon>Thermodesulfobacteriota</taxon>
        <taxon>Desulfobacteria</taxon>
        <taxon>Desulfobacterales</taxon>
        <taxon>Desulfobacteraceae</taxon>
        <taxon>Desulfobacter</taxon>
    </lineage>
</organism>
<dbReference type="AlphaFoldDB" id="A0A2G6MSN3"/>